<dbReference type="VEuPathDB" id="FungiDB:Z520_05527"/>
<organism evidence="8 9">
    <name type="scientific">Fonsecaea multimorphosa CBS 102226</name>
    <dbReference type="NCBI Taxonomy" id="1442371"/>
    <lineage>
        <taxon>Eukaryota</taxon>
        <taxon>Fungi</taxon>
        <taxon>Dikarya</taxon>
        <taxon>Ascomycota</taxon>
        <taxon>Pezizomycotina</taxon>
        <taxon>Eurotiomycetes</taxon>
        <taxon>Chaetothyriomycetidae</taxon>
        <taxon>Chaetothyriales</taxon>
        <taxon>Herpotrichiellaceae</taxon>
        <taxon>Fonsecaea</taxon>
    </lineage>
</organism>
<feature type="compositionally biased region" description="Polar residues" evidence="5">
    <location>
        <begin position="28"/>
        <end position="45"/>
    </location>
</feature>
<evidence type="ECO:0000313" key="8">
    <source>
        <dbReference type="EMBL" id="KIX99066.1"/>
    </source>
</evidence>
<dbReference type="SUPFAM" id="SSF103473">
    <property type="entry name" value="MFS general substrate transporter"/>
    <property type="match status" value="1"/>
</dbReference>
<reference evidence="8 9" key="1">
    <citation type="submission" date="2015-01" db="EMBL/GenBank/DDBJ databases">
        <title>The Genome Sequence of Fonsecaea multimorphosa CBS 102226.</title>
        <authorList>
            <consortium name="The Broad Institute Genomics Platform"/>
            <person name="Cuomo C."/>
            <person name="de Hoog S."/>
            <person name="Gorbushina A."/>
            <person name="Stielow B."/>
            <person name="Teixiera M."/>
            <person name="Abouelleil A."/>
            <person name="Chapman S.B."/>
            <person name="Priest M."/>
            <person name="Young S.K."/>
            <person name="Wortman J."/>
            <person name="Nusbaum C."/>
            <person name="Birren B."/>
        </authorList>
    </citation>
    <scope>NUCLEOTIDE SEQUENCE [LARGE SCALE GENOMIC DNA]</scope>
    <source>
        <strain evidence="8 9">CBS 102226</strain>
    </source>
</reference>
<dbReference type="Gene3D" id="1.20.1250.20">
    <property type="entry name" value="MFS general substrate transporter like domains"/>
    <property type="match status" value="1"/>
</dbReference>
<protein>
    <recommendedName>
        <fullName evidence="7">Major facilitator superfamily (MFS) profile domain-containing protein</fullName>
    </recommendedName>
</protein>
<dbReference type="GO" id="GO:0000329">
    <property type="term" value="C:fungal-type vacuole membrane"/>
    <property type="evidence" value="ECO:0007669"/>
    <property type="project" value="TreeGrafter"/>
</dbReference>
<dbReference type="EMBL" id="KN848070">
    <property type="protein sequence ID" value="KIX99066.1"/>
    <property type="molecule type" value="Genomic_DNA"/>
</dbReference>
<dbReference type="InterPro" id="IPR011701">
    <property type="entry name" value="MFS"/>
</dbReference>
<keyword evidence="4 6" id="KW-0472">Membrane</keyword>
<keyword evidence="9" id="KW-1185">Reference proteome</keyword>
<dbReference type="GeneID" id="27711273"/>
<dbReference type="PROSITE" id="PS50850">
    <property type="entry name" value="MFS"/>
    <property type="match status" value="1"/>
</dbReference>
<dbReference type="GO" id="GO:0015174">
    <property type="term" value="F:basic amino acid transmembrane transporter activity"/>
    <property type="evidence" value="ECO:0007669"/>
    <property type="project" value="TreeGrafter"/>
</dbReference>
<evidence type="ECO:0000256" key="5">
    <source>
        <dbReference type="SAM" id="MobiDB-lite"/>
    </source>
</evidence>
<evidence type="ECO:0000256" key="6">
    <source>
        <dbReference type="SAM" id="Phobius"/>
    </source>
</evidence>
<feature type="transmembrane region" description="Helical" evidence="6">
    <location>
        <begin position="400"/>
        <end position="420"/>
    </location>
</feature>
<feature type="transmembrane region" description="Helical" evidence="6">
    <location>
        <begin position="170"/>
        <end position="188"/>
    </location>
</feature>
<evidence type="ECO:0000259" key="7">
    <source>
        <dbReference type="PROSITE" id="PS50850"/>
    </source>
</evidence>
<feature type="transmembrane region" description="Helical" evidence="6">
    <location>
        <begin position="466"/>
        <end position="487"/>
    </location>
</feature>
<evidence type="ECO:0000256" key="4">
    <source>
        <dbReference type="ARBA" id="ARBA00023136"/>
    </source>
</evidence>
<feature type="transmembrane region" description="Helical" evidence="6">
    <location>
        <begin position="295"/>
        <end position="314"/>
    </location>
</feature>
<sequence length="567" mass="61071">MSSKPGKDVSVQVSDVSHNDEGICETTPLLTSFTNPPLRSGPSKTTEGDEENQQAIEEGGKDNEGRSVAGIISVLLIGVFISQADSSLMLATYGRISSEFNDLESGSWLMISYMLAQCVAQPFYGKLSDIFGRKLCLQASYTMFTIGTFGIALGRSLFQVSAARAMQGCGGAGMVCMVSIILTDLLPVHEVAVYRSYVNIMQTAGRSCGGAVGGLLAQTIGWRWAFAGQCPIILFALWLVVRRLPASTQEVSHEQSMTAKLRRIDVLGAIFMSLAISSTLLVLDLGGQKFPWNHPVIIALGVLAVTSGVLFILVEKFWANEPLFPLHIMTHYTVVNCYAIIALQNLTQSALMVTVPLYWQVVKKASMAEAGLYLIPAIVGNTLGGLQTGRLIKKYGRYKFHLILASLQSIVCFASLIGSWDGHSNFWSSLLIFSGGFGTGIAHSAVFVALANGVAAEDTAIASSGFYLSGNIGLVSGISAGSAIHQITLRRGLYRVLEGCDDAKEIIKKTLQDIDFVQNASDKLRQILIPAYVESFRAVFFLGLACAGVALVFGVFARERRLEGTRK</sequence>
<dbReference type="PANTHER" id="PTHR23501">
    <property type="entry name" value="MAJOR FACILITATOR SUPERFAMILY"/>
    <property type="match status" value="1"/>
</dbReference>
<feature type="transmembrane region" description="Helical" evidence="6">
    <location>
        <begin position="224"/>
        <end position="244"/>
    </location>
</feature>
<evidence type="ECO:0000256" key="3">
    <source>
        <dbReference type="ARBA" id="ARBA00022989"/>
    </source>
</evidence>
<dbReference type="Pfam" id="PF07690">
    <property type="entry name" value="MFS_1"/>
    <property type="match status" value="1"/>
</dbReference>
<feature type="transmembrane region" description="Helical" evidence="6">
    <location>
        <begin position="264"/>
        <end position="283"/>
    </location>
</feature>
<name>A0A0D2IQ43_9EURO</name>
<evidence type="ECO:0000256" key="1">
    <source>
        <dbReference type="ARBA" id="ARBA00004141"/>
    </source>
</evidence>
<feature type="transmembrane region" description="Helical" evidence="6">
    <location>
        <begin position="335"/>
        <end position="358"/>
    </location>
</feature>
<feature type="transmembrane region" description="Helical" evidence="6">
    <location>
        <begin position="538"/>
        <end position="557"/>
    </location>
</feature>
<dbReference type="RefSeq" id="XP_016633189.1">
    <property type="nucleotide sequence ID" value="XM_016776030.1"/>
</dbReference>
<dbReference type="AlphaFoldDB" id="A0A0D2IQ43"/>
<dbReference type="Gene3D" id="1.20.1720.10">
    <property type="entry name" value="Multidrug resistance protein D"/>
    <property type="match status" value="1"/>
</dbReference>
<dbReference type="OrthoDB" id="3437016at2759"/>
<comment type="subcellular location">
    <subcellularLocation>
        <location evidence="1">Membrane</location>
        <topology evidence="1">Multi-pass membrane protein</topology>
    </subcellularLocation>
</comment>
<dbReference type="InterPro" id="IPR020846">
    <property type="entry name" value="MFS_dom"/>
</dbReference>
<gene>
    <name evidence="8" type="ORF">Z520_05527</name>
</gene>
<feature type="domain" description="Major facilitator superfamily (MFS) profile" evidence="7">
    <location>
        <begin position="71"/>
        <end position="562"/>
    </location>
</feature>
<feature type="transmembrane region" description="Helical" evidence="6">
    <location>
        <begin position="139"/>
        <end position="158"/>
    </location>
</feature>
<feature type="transmembrane region" description="Helical" evidence="6">
    <location>
        <begin position="426"/>
        <end position="454"/>
    </location>
</feature>
<dbReference type="InterPro" id="IPR036259">
    <property type="entry name" value="MFS_trans_sf"/>
</dbReference>
<dbReference type="Proteomes" id="UP000053411">
    <property type="component" value="Unassembled WGS sequence"/>
</dbReference>
<evidence type="ECO:0000256" key="2">
    <source>
        <dbReference type="ARBA" id="ARBA00022692"/>
    </source>
</evidence>
<dbReference type="PANTHER" id="PTHR23501:SF33">
    <property type="entry name" value="MAJOR FACILITATOR SUPERFAMILY (MFS) PROFILE DOMAIN-CONTAINING PROTEIN"/>
    <property type="match status" value="1"/>
</dbReference>
<feature type="region of interest" description="Disordered" evidence="5">
    <location>
        <begin position="1"/>
        <end position="62"/>
    </location>
</feature>
<feature type="transmembrane region" description="Helical" evidence="6">
    <location>
        <begin position="370"/>
        <end position="388"/>
    </location>
</feature>
<evidence type="ECO:0000313" key="9">
    <source>
        <dbReference type="Proteomes" id="UP000053411"/>
    </source>
</evidence>
<keyword evidence="3 6" id="KW-1133">Transmembrane helix</keyword>
<keyword evidence="2 6" id="KW-0812">Transmembrane</keyword>
<proteinExistence type="predicted"/>
<accession>A0A0D2IQ43</accession>